<dbReference type="SUPFAM" id="SSF55073">
    <property type="entry name" value="Nucleotide cyclase"/>
    <property type="match status" value="1"/>
</dbReference>
<keyword evidence="1" id="KW-0472">Membrane</keyword>
<evidence type="ECO:0000313" key="5">
    <source>
        <dbReference type="Proteomes" id="UP000321058"/>
    </source>
</evidence>
<keyword evidence="5" id="KW-1185">Reference proteome</keyword>
<dbReference type="SMART" id="SM00044">
    <property type="entry name" value="CYCc"/>
    <property type="match status" value="1"/>
</dbReference>
<reference evidence="4 5" key="1">
    <citation type="submission" date="2019-07" db="EMBL/GenBank/DDBJ databases">
        <title>Whole genome shotgun sequence of Reyranella soli NBRC 108950.</title>
        <authorList>
            <person name="Hosoyama A."/>
            <person name="Uohara A."/>
            <person name="Ohji S."/>
            <person name="Ichikawa N."/>
        </authorList>
    </citation>
    <scope>NUCLEOTIDE SEQUENCE [LARGE SCALE GENOMIC DNA]</scope>
    <source>
        <strain evidence="4 5">NBRC 108950</strain>
    </source>
</reference>
<feature type="transmembrane region" description="Helical" evidence="1">
    <location>
        <begin position="164"/>
        <end position="184"/>
    </location>
</feature>
<feature type="transmembrane region" description="Helical" evidence="1">
    <location>
        <begin position="12"/>
        <end position="33"/>
    </location>
</feature>
<dbReference type="CDD" id="cd00207">
    <property type="entry name" value="fer2"/>
    <property type="match status" value="1"/>
</dbReference>
<sequence>MVGRLRLWSGYALFFYVVTHLLNHTLGLISLRILEAGRHWFVLIWHNPIGQTVLYGALFGHFFLALWSLYQRRALKLSPWEWTQWILGMLIIPLGATHVVGTRLAHELYGVEPGYPWVLGSLVVGGWTGIFQQFALPLVVWLHACIGLHFAWRLRPWYRTWLPLLYAIALLVPVGSIAGAAIALRDVADLAQQPGFLQNLFERAHVPSQDGIANLYDISRKLQIGALVVLVGALSARPLRDLWERRAGVVRLDYDERRSVAQPTGLTILEMSRIAGIPHASVCGGRGRCSTCRVRVGGQDRAKLPEASPEEQKVLARVGAPANVRLACQLRPPPGHYRVTPLLPASAGPVEAYRRQPQAHGGEHYVAILFADIRGFTSISEGKLPYDVVFLLNRYFRATGQAIEAAGGRLDKFIGDGVMAIFGLGKEPQVACREALDAARRMGEALADLNEALSGDLDQPLRIGIGLHSGATIVGEMGYARATHLTAIGDTVNIASRLEALTKEFAAELVVSQELLDRAGVDLGALESHDVEIRGRQGRLTVRAVKKVIELTAMS</sequence>
<dbReference type="PROSITE" id="PS50125">
    <property type="entry name" value="GUANYLATE_CYCLASE_2"/>
    <property type="match status" value="1"/>
</dbReference>
<evidence type="ECO:0000259" key="3">
    <source>
        <dbReference type="PROSITE" id="PS51085"/>
    </source>
</evidence>
<keyword evidence="1" id="KW-1133">Transmembrane helix</keyword>
<dbReference type="EMBL" id="BKAJ01000189">
    <property type="protein sequence ID" value="GEP60914.1"/>
    <property type="molecule type" value="Genomic_DNA"/>
</dbReference>
<comment type="caution">
    <text evidence="4">The sequence shown here is derived from an EMBL/GenBank/DDBJ whole genome shotgun (WGS) entry which is preliminary data.</text>
</comment>
<dbReference type="PANTHER" id="PTHR43081:SF1">
    <property type="entry name" value="ADENYLATE CYCLASE, TERMINAL-DIFFERENTIATION SPECIFIC"/>
    <property type="match status" value="1"/>
</dbReference>
<accession>A0A512NPP0</accession>
<dbReference type="OrthoDB" id="9762462at2"/>
<dbReference type="GO" id="GO:0035556">
    <property type="term" value="P:intracellular signal transduction"/>
    <property type="evidence" value="ECO:0007669"/>
    <property type="project" value="InterPro"/>
</dbReference>
<dbReference type="InterPro" id="IPR012675">
    <property type="entry name" value="Beta-grasp_dom_sf"/>
</dbReference>
<dbReference type="Proteomes" id="UP000321058">
    <property type="component" value="Unassembled WGS sequence"/>
</dbReference>
<feature type="transmembrane region" description="Helical" evidence="1">
    <location>
        <begin position="53"/>
        <end position="70"/>
    </location>
</feature>
<dbReference type="CDD" id="cd07302">
    <property type="entry name" value="CHD"/>
    <property type="match status" value="1"/>
</dbReference>
<dbReference type="PROSITE" id="PS51085">
    <property type="entry name" value="2FE2S_FER_2"/>
    <property type="match status" value="1"/>
</dbReference>
<dbReference type="PANTHER" id="PTHR43081">
    <property type="entry name" value="ADENYLATE CYCLASE, TERMINAL-DIFFERENTIATION SPECIFIC-RELATED"/>
    <property type="match status" value="1"/>
</dbReference>
<dbReference type="InterPro" id="IPR034804">
    <property type="entry name" value="SQR/QFR_C/D"/>
</dbReference>
<dbReference type="SUPFAM" id="SSF54292">
    <property type="entry name" value="2Fe-2S ferredoxin-like"/>
    <property type="match status" value="1"/>
</dbReference>
<dbReference type="InterPro" id="IPR036010">
    <property type="entry name" value="2Fe-2S_ferredoxin-like_sf"/>
</dbReference>
<dbReference type="Pfam" id="PF00211">
    <property type="entry name" value="Guanylate_cyc"/>
    <property type="match status" value="1"/>
</dbReference>
<dbReference type="AlphaFoldDB" id="A0A512NPP0"/>
<dbReference type="Gene3D" id="3.30.70.1230">
    <property type="entry name" value="Nucleotide cyclase"/>
    <property type="match status" value="1"/>
</dbReference>
<feature type="domain" description="Guanylate cyclase" evidence="2">
    <location>
        <begin position="367"/>
        <end position="499"/>
    </location>
</feature>
<dbReference type="GO" id="GO:0016020">
    <property type="term" value="C:membrane"/>
    <property type="evidence" value="ECO:0007669"/>
    <property type="project" value="InterPro"/>
</dbReference>
<feature type="transmembrane region" description="Helical" evidence="1">
    <location>
        <begin position="82"/>
        <end position="101"/>
    </location>
</feature>
<dbReference type="SUPFAM" id="SSF81343">
    <property type="entry name" value="Fumarate reductase respiratory complex transmembrane subunits"/>
    <property type="match status" value="1"/>
</dbReference>
<gene>
    <name evidence="4" type="ORF">RSO01_80800</name>
</gene>
<proteinExistence type="predicted"/>
<keyword evidence="1" id="KW-0812">Transmembrane</keyword>
<dbReference type="GO" id="GO:0051536">
    <property type="term" value="F:iron-sulfur cluster binding"/>
    <property type="evidence" value="ECO:0007669"/>
    <property type="project" value="InterPro"/>
</dbReference>
<dbReference type="GO" id="GO:0006171">
    <property type="term" value="P:cAMP biosynthetic process"/>
    <property type="evidence" value="ECO:0007669"/>
    <property type="project" value="TreeGrafter"/>
</dbReference>
<dbReference type="Pfam" id="PF00111">
    <property type="entry name" value="Fer2"/>
    <property type="match status" value="1"/>
</dbReference>
<organism evidence="4 5">
    <name type="scientific">Reyranella soli</name>
    <dbReference type="NCBI Taxonomy" id="1230389"/>
    <lineage>
        <taxon>Bacteria</taxon>
        <taxon>Pseudomonadati</taxon>
        <taxon>Pseudomonadota</taxon>
        <taxon>Alphaproteobacteria</taxon>
        <taxon>Hyphomicrobiales</taxon>
        <taxon>Reyranellaceae</taxon>
        <taxon>Reyranella</taxon>
    </lineage>
</organism>
<dbReference type="InterPro" id="IPR050697">
    <property type="entry name" value="Adenylyl/Guanylyl_Cyclase_3/4"/>
</dbReference>
<dbReference type="GO" id="GO:0004016">
    <property type="term" value="F:adenylate cyclase activity"/>
    <property type="evidence" value="ECO:0007669"/>
    <property type="project" value="UniProtKB-ARBA"/>
</dbReference>
<evidence type="ECO:0000313" key="4">
    <source>
        <dbReference type="EMBL" id="GEP60914.1"/>
    </source>
</evidence>
<dbReference type="InterPro" id="IPR001041">
    <property type="entry name" value="2Fe-2S_ferredoxin-type"/>
</dbReference>
<name>A0A512NPP0_9HYPH</name>
<feature type="transmembrane region" description="Helical" evidence="1">
    <location>
        <begin position="130"/>
        <end position="152"/>
    </location>
</feature>
<dbReference type="Gene3D" id="3.10.20.30">
    <property type="match status" value="1"/>
</dbReference>
<feature type="domain" description="2Fe-2S ferredoxin-type" evidence="3">
    <location>
        <begin position="248"/>
        <end position="345"/>
    </location>
</feature>
<dbReference type="RefSeq" id="WP_147156243.1">
    <property type="nucleotide sequence ID" value="NZ_BKAJ01000189.1"/>
</dbReference>
<protein>
    <submittedName>
        <fullName evidence="4">Adenylate/guanylate cyclase domain-containing protein</fullName>
    </submittedName>
</protein>
<dbReference type="InterPro" id="IPR001054">
    <property type="entry name" value="A/G_cyclase"/>
</dbReference>
<evidence type="ECO:0000259" key="2">
    <source>
        <dbReference type="PROSITE" id="PS50125"/>
    </source>
</evidence>
<evidence type="ECO:0000256" key="1">
    <source>
        <dbReference type="SAM" id="Phobius"/>
    </source>
</evidence>
<dbReference type="InterPro" id="IPR029787">
    <property type="entry name" value="Nucleotide_cyclase"/>
</dbReference>